<comment type="caution">
    <text evidence="1">The sequence shown here is derived from an EMBL/GenBank/DDBJ whole genome shotgun (WGS) entry which is preliminary data.</text>
</comment>
<reference evidence="1" key="1">
    <citation type="submission" date="2021-02" db="EMBL/GenBank/DDBJ databases">
        <authorList>
            <person name="Han P."/>
        </authorList>
    </citation>
    <scope>NUCLEOTIDE SEQUENCE</scope>
    <source>
        <strain evidence="1">Nitrosomonas nitrosa 18-3D</strain>
    </source>
</reference>
<accession>A0A8H8Z1Q6</accession>
<dbReference type="AlphaFoldDB" id="A0A8H8Z1Q6"/>
<evidence type="ECO:0000313" key="2">
    <source>
        <dbReference type="Proteomes" id="UP000601736"/>
    </source>
</evidence>
<dbReference type="Proteomes" id="UP000601736">
    <property type="component" value="Unassembled WGS sequence"/>
</dbReference>
<name>A0A8H8Z1Q6_9PROT</name>
<protein>
    <submittedName>
        <fullName evidence="1">Uncharacterized protein</fullName>
    </submittedName>
</protein>
<organism evidence="1 2">
    <name type="scientific">Nitrosomonas nitrosa</name>
    <dbReference type="NCBI Taxonomy" id="52442"/>
    <lineage>
        <taxon>Bacteria</taxon>
        <taxon>Pseudomonadati</taxon>
        <taxon>Pseudomonadota</taxon>
        <taxon>Betaproteobacteria</taxon>
        <taxon>Nitrosomonadales</taxon>
        <taxon>Nitrosomonadaceae</taxon>
        <taxon>Nitrosomonas</taxon>
    </lineage>
</organism>
<dbReference type="EMBL" id="CAJNAP010000023">
    <property type="protein sequence ID" value="CAE6509762.1"/>
    <property type="molecule type" value="Genomic_DNA"/>
</dbReference>
<evidence type="ECO:0000313" key="1">
    <source>
        <dbReference type="EMBL" id="CAE6509762.1"/>
    </source>
</evidence>
<proteinExistence type="predicted"/>
<sequence>MFIITISRLYPAQKIHDRYLQIELNQADQSVVTIPHYIDKYKFYMLYGNLMTNRCSFKAT</sequence>
<gene>
    <name evidence="1" type="ORF">NMYAN_30218</name>
</gene>